<dbReference type="EMBL" id="JAIFZM010000002">
    <property type="protein sequence ID" value="MCG3418202.1"/>
    <property type="molecule type" value="Genomic_DNA"/>
</dbReference>
<accession>A0AAW5B4N3</accession>
<dbReference type="AlphaFoldDB" id="A0AAW5B4N3"/>
<feature type="chain" id="PRO_5043599265" evidence="1">
    <location>
        <begin position="25"/>
        <end position="121"/>
    </location>
</feature>
<sequence>MKTFVLTTASALLLTSVGVGYAWHANPDKTQVSENDTEMIQQKAQVDTENMDDFLEYDTLDDVADVDHFNSEVVEDNPHKRIILLKDDNAQPQFKSIFVKDTNRLKIINLHEGLEYNEIIK</sequence>
<proteinExistence type="predicted"/>
<comment type="caution">
    <text evidence="2">The sequence shown here is derived from an EMBL/GenBank/DDBJ whole genome shotgun (WGS) entry which is preliminary data.</text>
</comment>
<evidence type="ECO:0000256" key="1">
    <source>
        <dbReference type="SAM" id="SignalP"/>
    </source>
</evidence>
<dbReference type="RefSeq" id="WP_238018267.1">
    <property type="nucleotide sequence ID" value="NZ_JAIFZM010000002.1"/>
</dbReference>
<reference evidence="2 3" key="1">
    <citation type="journal article" date="2022" name="Evol. Bioinform. Online">
        <title>Draft Genome Sequence of Oceanobacillus jordanicus Strain GSFE11, a Halotolerant Plant Growth-Promoting Bacterial Endophyte Isolated From the Jordan Valley.</title>
        <authorList>
            <person name="Alhindi T."/>
            <person name="Albdaiwi R."/>
        </authorList>
    </citation>
    <scope>NUCLEOTIDE SEQUENCE [LARGE SCALE GENOMIC DNA]</scope>
    <source>
        <strain evidence="2 3">GSFE11</strain>
    </source>
</reference>
<organism evidence="2 3">
    <name type="scientific">Oceanobacillus jordanicus</name>
    <dbReference type="NCBI Taxonomy" id="2867266"/>
    <lineage>
        <taxon>Bacteria</taxon>
        <taxon>Bacillati</taxon>
        <taxon>Bacillota</taxon>
        <taxon>Bacilli</taxon>
        <taxon>Bacillales</taxon>
        <taxon>Bacillaceae</taxon>
        <taxon>Oceanobacillus</taxon>
    </lineage>
</organism>
<name>A0AAW5B4N3_9BACI</name>
<keyword evidence="3" id="KW-1185">Reference proteome</keyword>
<evidence type="ECO:0000313" key="2">
    <source>
        <dbReference type="EMBL" id="MCG3418202.1"/>
    </source>
</evidence>
<feature type="signal peptide" evidence="1">
    <location>
        <begin position="1"/>
        <end position="24"/>
    </location>
</feature>
<protein>
    <submittedName>
        <fullName evidence="2">Uncharacterized protein</fullName>
    </submittedName>
</protein>
<dbReference type="Proteomes" id="UP001199631">
    <property type="component" value="Unassembled WGS sequence"/>
</dbReference>
<gene>
    <name evidence="2" type="ORF">K3T81_03470</name>
</gene>
<keyword evidence="1" id="KW-0732">Signal</keyword>
<evidence type="ECO:0000313" key="3">
    <source>
        <dbReference type="Proteomes" id="UP001199631"/>
    </source>
</evidence>